<feature type="domain" description="Serine aminopeptidase S33" evidence="1">
    <location>
        <begin position="49"/>
        <end position="308"/>
    </location>
</feature>
<dbReference type="SUPFAM" id="SSF53474">
    <property type="entry name" value="alpha/beta-Hydrolases"/>
    <property type="match status" value="1"/>
</dbReference>
<gene>
    <name evidence="2" type="ORF">TeGR_g8876</name>
</gene>
<evidence type="ECO:0000259" key="1">
    <source>
        <dbReference type="Pfam" id="PF12146"/>
    </source>
</evidence>
<dbReference type="InterPro" id="IPR022742">
    <property type="entry name" value="Hydrolase_4"/>
</dbReference>
<evidence type="ECO:0000313" key="3">
    <source>
        <dbReference type="Proteomes" id="UP001165060"/>
    </source>
</evidence>
<dbReference type="Gene3D" id="3.40.50.1820">
    <property type="entry name" value="alpha/beta hydrolase"/>
    <property type="match status" value="1"/>
</dbReference>
<dbReference type="Proteomes" id="UP001165060">
    <property type="component" value="Unassembled WGS sequence"/>
</dbReference>
<accession>A0ABQ6NB55</accession>
<evidence type="ECO:0000313" key="2">
    <source>
        <dbReference type="EMBL" id="GMI52204.1"/>
    </source>
</evidence>
<dbReference type="InterPro" id="IPR029058">
    <property type="entry name" value="AB_hydrolase_fold"/>
</dbReference>
<comment type="caution">
    <text evidence="2">The sequence shown here is derived from an EMBL/GenBank/DDBJ whole genome shotgun (WGS) entry which is preliminary data.</text>
</comment>
<reference evidence="2 3" key="1">
    <citation type="journal article" date="2023" name="Commun. Biol.">
        <title>Genome analysis of Parmales, the sister group of diatoms, reveals the evolutionary specialization of diatoms from phago-mixotrophs to photoautotrophs.</title>
        <authorList>
            <person name="Ban H."/>
            <person name="Sato S."/>
            <person name="Yoshikawa S."/>
            <person name="Yamada K."/>
            <person name="Nakamura Y."/>
            <person name="Ichinomiya M."/>
            <person name="Sato N."/>
            <person name="Blanc-Mathieu R."/>
            <person name="Endo H."/>
            <person name="Kuwata A."/>
            <person name="Ogata H."/>
        </authorList>
    </citation>
    <scope>NUCLEOTIDE SEQUENCE [LARGE SCALE GENOMIC DNA]</scope>
</reference>
<dbReference type="Pfam" id="PF12146">
    <property type="entry name" value="Hydrolase_4"/>
    <property type="match status" value="1"/>
</dbReference>
<dbReference type="EMBL" id="BRYB01006578">
    <property type="protein sequence ID" value="GMI52204.1"/>
    <property type="molecule type" value="Genomic_DNA"/>
</dbReference>
<protein>
    <recommendedName>
        <fullName evidence="1">Serine aminopeptidase S33 domain-containing protein</fullName>
    </recommendedName>
</protein>
<organism evidence="2 3">
    <name type="scientific">Tetraparma gracilis</name>
    <dbReference type="NCBI Taxonomy" id="2962635"/>
    <lineage>
        <taxon>Eukaryota</taxon>
        <taxon>Sar</taxon>
        <taxon>Stramenopiles</taxon>
        <taxon>Ochrophyta</taxon>
        <taxon>Bolidophyceae</taxon>
        <taxon>Parmales</taxon>
        <taxon>Triparmaceae</taxon>
        <taxon>Tetraparma</taxon>
    </lineage>
</organism>
<keyword evidence="3" id="KW-1185">Reference proteome</keyword>
<name>A0ABQ6NB55_9STRA</name>
<sequence>MNSPLALPHAPGLVTGQFTNEQGLEIVTYAFNPADSIRQSDAFLAVPLKGVVIALHGYGSHTQNQWFCAKEPGMVRTIYQDSTIETLVKSGFAVRTLDHQSFGRSQGQDGIQCSVPNQTSGAYFKKFDHLVDEAEYYITEIVMKEEILKGMPIFLFGISMGGATAIKLAHRAPERYAGMVTFAPMCSLEKVRKATVWNCIKNYHLEPLIGFLACVNPKLPLAKTTPNTMFPEMTKEYDDDPLAYQLATRIVVAKEFIDTTAEFMNTDFFAGLQTPSATFHSIHDTLTDMEGTEALVEGSVNVKDKTFYRVGAGLDVDVKMWHNLLREPGCQQVLNKAMEWMNARCKSPV</sequence>
<dbReference type="PANTHER" id="PTHR11614">
    <property type="entry name" value="PHOSPHOLIPASE-RELATED"/>
    <property type="match status" value="1"/>
</dbReference>
<proteinExistence type="predicted"/>
<dbReference type="InterPro" id="IPR051044">
    <property type="entry name" value="MAG_DAG_Lipase"/>
</dbReference>